<dbReference type="InterPro" id="IPR050545">
    <property type="entry name" value="Mycobact_MmpL"/>
</dbReference>
<protein>
    <recommendedName>
        <fullName evidence="7">SSD domain-containing protein</fullName>
    </recommendedName>
</protein>
<accession>A0A1M5NGK0</accession>
<dbReference type="OrthoDB" id="5963930at2"/>
<keyword evidence="9" id="KW-1185">Reference proteome</keyword>
<keyword evidence="2" id="KW-1003">Cell membrane</keyword>
<evidence type="ECO:0000313" key="9">
    <source>
        <dbReference type="Proteomes" id="UP000184268"/>
    </source>
</evidence>
<gene>
    <name evidence="8" type="ORF">SAMN02745129_1045</name>
</gene>
<feature type="domain" description="SSD" evidence="7">
    <location>
        <begin position="262"/>
        <end position="389"/>
    </location>
</feature>
<dbReference type="InterPro" id="IPR004869">
    <property type="entry name" value="MMPL_dom"/>
</dbReference>
<feature type="domain" description="SSD" evidence="7">
    <location>
        <begin position="640"/>
        <end position="775"/>
    </location>
</feature>
<organism evidence="8 9">
    <name type="scientific">Ferrimonas marina</name>
    <dbReference type="NCBI Taxonomy" id="299255"/>
    <lineage>
        <taxon>Bacteria</taxon>
        <taxon>Pseudomonadati</taxon>
        <taxon>Pseudomonadota</taxon>
        <taxon>Gammaproteobacteria</taxon>
        <taxon>Alteromonadales</taxon>
        <taxon>Ferrimonadaceae</taxon>
        <taxon>Ferrimonas</taxon>
    </lineage>
</organism>
<sequence>MLEKWIQAIQVALFRHRPVVLALFALATVALGYSATSLRMDAAFTKNIPLNHPYMQTYMEHREQFGGANSIMVAVQHKNGDIFDPKFFEVLRQVHDQLFFIPGVDRTQVKSLYSPSTRFTEVVEDGFRGGPVIPADFRADAQGLAQVRANVEKAGIIGRLVSDDFNAAMVTAQLLDWVPVPDEEQVEGGPTTRPMDVLGFASQLEQEIRTQYQDEDIQIHIIGFAKMAGDVADGARDVLLFFLVAIAITAVMVYAFCRSVLMTLLPLACSLVAVVWQLGGLTVLGFGLDPMSILVPFLVFAIGVSHGVQMINAIGHKVAEGVSAKVAAEAAFRALLIPGGVALLSDTVGFMTLLAIDIGIIRELAITASLGVAVIILTNLVLLPVLLSYAHFSEGYLDKLRSSHARTMPIWRKVSGFASAKTARVVLAVTAVLFVLGAMQAQTMKIGDLHAGAPSLKESSVYNQDTFFITDNFSITTDVLTVIVETFPEACTYHRVMDRIDQFQWRMTNVAGVQSSASLSSVSKMVNGGYNEGNPKWRVLPRTTATLVQATSRIPTSSGLLNGNCSVMPVYLFLQDHKAETLDTVVAAVKAEAERFNNDDVTFRLASGPAGVMAATNEAVAAAQTPMMLYVYGAVFLLCLISFRSLRATLAVILPLYVVSTLAQALMTQLQIGLTVSTLPVIALGVGIGVDYGIYILSTMSPLLRKGVPVQEAYLQALCERGNAVIFTGITLAVGVSTWVFSSLKFQMDMGVLLTFMFLVNMIAAVVVLPALVNLFWSRAKQQQSPEPKVDLPSGTDKAA</sequence>
<evidence type="ECO:0000256" key="3">
    <source>
        <dbReference type="ARBA" id="ARBA00022692"/>
    </source>
</evidence>
<evidence type="ECO:0000259" key="7">
    <source>
        <dbReference type="PROSITE" id="PS50156"/>
    </source>
</evidence>
<feature type="transmembrane region" description="Helical" evidence="6">
    <location>
        <begin position="264"/>
        <end position="287"/>
    </location>
</feature>
<evidence type="ECO:0000256" key="4">
    <source>
        <dbReference type="ARBA" id="ARBA00022989"/>
    </source>
</evidence>
<feature type="transmembrane region" description="Helical" evidence="6">
    <location>
        <begin position="335"/>
        <end position="356"/>
    </location>
</feature>
<dbReference type="PANTHER" id="PTHR33406">
    <property type="entry name" value="MEMBRANE PROTEIN MJ1562-RELATED"/>
    <property type="match status" value="1"/>
</dbReference>
<dbReference type="STRING" id="299255.SAMN02745129_1045"/>
<dbReference type="Gene3D" id="1.20.1640.10">
    <property type="entry name" value="Multidrug efflux transporter AcrB transmembrane domain"/>
    <property type="match status" value="2"/>
</dbReference>
<evidence type="ECO:0000256" key="2">
    <source>
        <dbReference type="ARBA" id="ARBA00022475"/>
    </source>
</evidence>
<dbReference type="Proteomes" id="UP000184268">
    <property type="component" value="Unassembled WGS sequence"/>
</dbReference>
<evidence type="ECO:0000256" key="6">
    <source>
        <dbReference type="SAM" id="Phobius"/>
    </source>
</evidence>
<dbReference type="PROSITE" id="PS50156">
    <property type="entry name" value="SSD"/>
    <property type="match status" value="2"/>
</dbReference>
<feature type="transmembrane region" description="Helical" evidence="6">
    <location>
        <begin position="293"/>
        <end position="314"/>
    </location>
</feature>
<feature type="transmembrane region" description="Helical" evidence="6">
    <location>
        <begin position="724"/>
        <end position="741"/>
    </location>
</feature>
<evidence type="ECO:0000256" key="5">
    <source>
        <dbReference type="ARBA" id="ARBA00023136"/>
    </source>
</evidence>
<dbReference type="GO" id="GO:0005886">
    <property type="term" value="C:plasma membrane"/>
    <property type="evidence" value="ECO:0007669"/>
    <property type="project" value="UniProtKB-SubCell"/>
</dbReference>
<name>A0A1M5NGK0_9GAMM</name>
<feature type="transmembrane region" description="Helical" evidence="6">
    <location>
        <begin position="650"/>
        <end position="672"/>
    </location>
</feature>
<dbReference type="InterPro" id="IPR000731">
    <property type="entry name" value="SSD"/>
</dbReference>
<dbReference type="Pfam" id="PF03176">
    <property type="entry name" value="MMPL"/>
    <property type="match status" value="2"/>
</dbReference>
<feature type="transmembrane region" description="Helical" evidence="6">
    <location>
        <begin position="238"/>
        <end position="257"/>
    </location>
</feature>
<dbReference type="SUPFAM" id="SSF82866">
    <property type="entry name" value="Multidrug efflux transporter AcrB transmembrane domain"/>
    <property type="match status" value="2"/>
</dbReference>
<proteinExistence type="predicted"/>
<feature type="transmembrane region" description="Helical" evidence="6">
    <location>
        <begin position="678"/>
        <end position="697"/>
    </location>
</feature>
<dbReference type="EMBL" id="FQXG01000001">
    <property type="protein sequence ID" value="SHG88622.1"/>
    <property type="molecule type" value="Genomic_DNA"/>
</dbReference>
<comment type="subcellular location">
    <subcellularLocation>
        <location evidence="1">Cell membrane</location>
        <topology evidence="1">Multi-pass membrane protein</topology>
    </subcellularLocation>
</comment>
<keyword evidence="5 6" id="KW-0472">Membrane</keyword>
<feature type="transmembrane region" description="Helical" evidence="6">
    <location>
        <begin position="422"/>
        <end position="439"/>
    </location>
</feature>
<evidence type="ECO:0000313" key="8">
    <source>
        <dbReference type="EMBL" id="SHG88622.1"/>
    </source>
</evidence>
<reference evidence="8 9" key="1">
    <citation type="submission" date="2016-11" db="EMBL/GenBank/DDBJ databases">
        <authorList>
            <person name="Jaros S."/>
            <person name="Januszkiewicz K."/>
            <person name="Wedrychowicz H."/>
        </authorList>
    </citation>
    <scope>NUCLEOTIDE SEQUENCE [LARGE SCALE GENOMIC DNA]</scope>
    <source>
        <strain evidence="8 9">DSM 16917</strain>
    </source>
</reference>
<keyword evidence="3 6" id="KW-0812">Transmembrane</keyword>
<feature type="transmembrane region" description="Helical" evidence="6">
    <location>
        <begin position="753"/>
        <end position="777"/>
    </location>
</feature>
<dbReference type="RefSeq" id="WP_067654721.1">
    <property type="nucleotide sequence ID" value="NZ_FQXG01000001.1"/>
</dbReference>
<keyword evidence="4 6" id="KW-1133">Transmembrane helix</keyword>
<dbReference type="PANTHER" id="PTHR33406:SF10">
    <property type="entry name" value="SSD DOMAIN-CONTAINING PROTEIN"/>
    <property type="match status" value="1"/>
</dbReference>
<dbReference type="AlphaFoldDB" id="A0A1M5NGK0"/>
<feature type="transmembrane region" description="Helical" evidence="6">
    <location>
        <begin position="368"/>
        <end position="392"/>
    </location>
</feature>
<feature type="transmembrane region" description="Helical" evidence="6">
    <location>
        <begin position="627"/>
        <end position="643"/>
    </location>
</feature>
<evidence type="ECO:0000256" key="1">
    <source>
        <dbReference type="ARBA" id="ARBA00004651"/>
    </source>
</evidence>